<evidence type="ECO:0000256" key="1">
    <source>
        <dbReference type="ARBA" id="ARBA00010923"/>
    </source>
</evidence>
<dbReference type="RefSeq" id="WP_197723765.1">
    <property type="nucleotide sequence ID" value="NZ_LR214972.1"/>
</dbReference>
<keyword evidence="7" id="KW-1185">Reference proteome</keyword>
<name>A0A449ADU7_9BACT</name>
<evidence type="ECO:0000256" key="4">
    <source>
        <dbReference type="ARBA" id="ARBA00038652"/>
    </source>
</evidence>
<dbReference type="InterPro" id="IPR000055">
    <property type="entry name" value="Restrct_endonuc_typeI_TRD"/>
</dbReference>
<evidence type="ECO:0000313" key="7">
    <source>
        <dbReference type="Proteomes" id="UP000289952"/>
    </source>
</evidence>
<dbReference type="Pfam" id="PF01420">
    <property type="entry name" value="Methylase_S"/>
    <property type="match status" value="1"/>
</dbReference>
<comment type="similarity">
    <text evidence="1">Belongs to the type-I restriction system S methylase family.</text>
</comment>
<sequence>MILRERERDDNSGLSKLLEYVFGLDLMSYGYKINFDKLSNVAKCVKGKQLNKNKLLPEGYPVYNGGVTPTGYWNEYNFHENKITIAQGGSAGFVTWQNTKFWASAHLYVISECNDILNYKYLYYVIKNNQEYLMEQKHGTTIPALSMDVVNNLIIPIPPLSLQNQIVAILDNFSTYTNNLTQGLPAEITLRQKQYEYYRNKLLSFNKVS</sequence>
<dbReference type="EMBL" id="LR214972">
    <property type="protein sequence ID" value="VEU63149.1"/>
    <property type="molecule type" value="Genomic_DNA"/>
</dbReference>
<dbReference type="InterPro" id="IPR051212">
    <property type="entry name" value="Type-I_RE_S_subunit"/>
</dbReference>
<comment type="subunit">
    <text evidence="4">The methyltransferase is composed of M and S polypeptides.</text>
</comment>
<evidence type="ECO:0000256" key="3">
    <source>
        <dbReference type="ARBA" id="ARBA00023125"/>
    </source>
</evidence>
<organism evidence="6 7">
    <name type="scientific">Mycoplasmopsis bovirhinis</name>
    <dbReference type="NCBI Taxonomy" id="29553"/>
    <lineage>
        <taxon>Bacteria</taxon>
        <taxon>Bacillati</taxon>
        <taxon>Mycoplasmatota</taxon>
        <taxon>Mycoplasmoidales</taxon>
        <taxon>Metamycoplasmataceae</taxon>
        <taxon>Mycoplasmopsis</taxon>
    </lineage>
</organism>
<dbReference type="SUPFAM" id="SSF116734">
    <property type="entry name" value="DNA methylase specificity domain"/>
    <property type="match status" value="1"/>
</dbReference>
<dbReference type="InterPro" id="IPR044946">
    <property type="entry name" value="Restrct_endonuc_typeI_TRD_sf"/>
</dbReference>
<evidence type="ECO:0000256" key="2">
    <source>
        <dbReference type="ARBA" id="ARBA00022747"/>
    </source>
</evidence>
<dbReference type="AlphaFoldDB" id="A0A449ADU7"/>
<feature type="domain" description="Type I restriction modification DNA specificity" evidence="5">
    <location>
        <begin position="37"/>
        <end position="189"/>
    </location>
</feature>
<dbReference type="PANTHER" id="PTHR43140">
    <property type="entry name" value="TYPE-1 RESTRICTION ENZYME ECOKI SPECIFICITY PROTEIN"/>
    <property type="match status" value="1"/>
</dbReference>
<dbReference type="PANTHER" id="PTHR43140:SF1">
    <property type="entry name" value="TYPE I RESTRICTION ENZYME ECOKI SPECIFICITY SUBUNIT"/>
    <property type="match status" value="1"/>
</dbReference>
<keyword evidence="3" id="KW-0238">DNA-binding</keyword>
<accession>A0A449ADU7</accession>
<proteinExistence type="inferred from homology"/>
<evidence type="ECO:0000259" key="5">
    <source>
        <dbReference type="Pfam" id="PF01420"/>
    </source>
</evidence>
<keyword evidence="2" id="KW-0680">Restriction system</keyword>
<dbReference type="Gene3D" id="3.90.220.20">
    <property type="entry name" value="DNA methylase specificity domains"/>
    <property type="match status" value="1"/>
</dbReference>
<evidence type="ECO:0000313" key="6">
    <source>
        <dbReference type="EMBL" id="VEU63149.1"/>
    </source>
</evidence>
<protein>
    <submittedName>
        <fullName evidence="6">Type I restriction enzyme specificity protein</fullName>
    </submittedName>
</protein>
<dbReference type="CDD" id="cd17291">
    <property type="entry name" value="RMtype1_S_MgeORF438P-TRD-CR_like"/>
    <property type="match status" value="1"/>
</dbReference>
<dbReference type="Proteomes" id="UP000289952">
    <property type="component" value="Chromosome"/>
</dbReference>
<dbReference type="REBASE" id="298528">
    <property type="entry name" value="S.Mbo10118ORF317P"/>
</dbReference>
<reference evidence="6 7" key="1">
    <citation type="submission" date="2019-01" db="EMBL/GenBank/DDBJ databases">
        <authorList>
            <consortium name="Pathogen Informatics"/>
        </authorList>
    </citation>
    <scope>NUCLEOTIDE SEQUENCE [LARGE SCALE GENOMIC DNA]</scope>
    <source>
        <strain evidence="6 7">NCTC10118</strain>
    </source>
</reference>
<dbReference type="GO" id="GO:0009307">
    <property type="term" value="P:DNA restriction-modification system"/>
    <property type="evidence" value="ECO:0007669"/>
    <property type="project" value="UniProtKB-KW"/>
</dbReference>
<gene>
    <name evidence="6" type="primary">hsdS_5</name>
    <name evidence="6" type="ORF">NCTC10118_00317</name>
</gene>
<dbReference type="GO" id="GO:0003677">
    <property type="term" value="F:DNA binding"/>
    <property type="evidence" value="ECO:0007669"/>
    <property type="project" value="UniProtKB-KW"/>
</dbReference>